<gene>
    <name evidence="2" type="ordered locus">Nwat_2950</name>
</gene>
<sequence>MPLINKGARNSGLSDKVMGLPQSAKPQKTIVIELAKDAPFQAVNAAKGTIKNHHKDRRCEWSITIKAMRADMPVET</sequence>
<accession>D8KC16</accession>
<dbReference type="KEGG" id="nwa:Nwat_2950"/>
<dbReference type="HOGENOM" id="CLU_2650795_0_0_6"/>
<evidence type="ECO:0000256" key="1">
    <source>
        <dbReference type="SAM" id="MobiDB-lite"/>
    </source>
</evidence>
<keyword evidence="3" id="KW-1185">Reference proteome</keyword>
<protein>
    <submittedName>
        <fullName evidence="2">Uncharacterized protein</fullName>
    </submittedName>
</protein>
<evidence type="ECO:0000313" key="2">
    <source>
        <dbReference type="EMBL" id="ADJ29687.1"/>
    </source>
</evidence>
<name>D8KC16_NITWC</name>
<reference evidence="2 3" key="1">
    <citation type="submission" date="2010-06" db="EMBL/GenBank/DDBJ databases">
        <title>Complete sequence of chromosome of Nitrosococcus watsoni C-113.</title>
        <authorList>
            <consortium name="US DOE Joint Genome Institute"/>
            <person name="Lucas S."/>
            <person name="Copeland A."/>
            <person name="Lapidus A."/>
            <person name="Cheng J.-F."/>
            <person name="Bruce D."/>
            <person name="Goodwin L."/>
            <person name="Pitluck S."/>
            <person name="Malfatti S.A."/>
            <person name="Chain P.S.G."/>
            <person name="Land M."/>
            <person name="Hauser L."/>
            <person name="Kyrpides N."/>
            <person name="Ivanova N."/>
            <person name="Cambell M.A."/>
            <person name="Heidelberg J.F."/>
            <person name="Klotz M.G."/>
            <person name="Woyke T."/>
        </authorList>
    </citation>
    <scope>NUCLEOTIDE SEQUENCE [LARGE SCALE GENOMIC DNA]</scope>
    <source>
        <strain evidence="2 3">C-113</strain>
    </source>
</reference>
<dbReference type="EMBL" id="CP002086">
    <property type="protein sequence ID" value="ADJ29687.1"/>
    <property type="molecule type" value="Genomic_DNA"/>
</dbReference>
<feature type="region of interest" description="Disordered" evidence="1">
    <location>
        <begin position="1"/>
        <end position="20"/>
    </location>
</feature>
<evidence type="ECO:0000313" key="3">
    <source>
        <dbReference type="Proteomes" id="UP000000393"/>
    </source>
</evidence>
<dbReference type="AlphaFoldDB" id="D8KC16"/>
<proteinExistence type="predicted"/>
<organism evidence="2 3">
    <name type="scientific">Nitrosococcus watsoni (strain C-113)</name>
    <dbReference type="NCBI Taxonomy" id="105559"/>
    <lineage>
        <taxon>Bacteria</taxon>
        <taxon>Pseudomonadati</taxon>
        <taxon>Pseudomonadota</taxon>
        <taxon>Gammaproteobacteria</taxon>
        <taxon>Chromatiales</taxon>
        <taxon>Chromatiaceae</taxon>
        <taxon>Nitrosococcus</taxon>
    </lineage>
</organism>
<dbReference type="Proteomes" id="UP000000393">
    <property type="component" value="Chromosome"/>
</dbReference>